<keyword evidence="18" id="KW-1185">Reference proteome</keyword>
<dbReference type="Gene3D" id="3.40.220.10">
    <property type="entry name" value="Leucine Aminopeptidase, subunit E, domain 1"/>
    <property type="match status" value="1"/>
</dbReference>
<proteinExistence type="inferred from homology"/>
<evidence type="ECO:0000256" key="9">
    <source>
        <dbReference type="ARBA" id="ARBA00030930"/>
    </source>
</evidence>
<dbReference type="SUPFAM" id="SSF52949">
    <property type="entry name" value="Macro domain-like"/>
    <property type="match status" value="1"/>
</dbReference>
<dbReference type="PANTHER" id="PTHR11963">
    <property type="entry name" value="LEUCINE AMINOPEPTIDASE-RELATED"/>
    <property type="match status" value="1"/>
</dbReference>
<dbReference type="EC" id="3.4.13.23" evidence="7"/>
<evidence type="ECO:0000259" key="15">
    <source>
        <dbReference type="Pfam" id="PF00883"/>
    </source>
</evidence>
<evidence type="ECO:0000256" key="7">
    <source>
        <dbReference type="ARBA" id="ARBA00023625"/>
    </source>
</evidence>
<evidence type="ECO:0000256" key="12">
    <source>
        <dbReference type="ARBA" id="ARBA00045966"/>
    </source>
</evidence>
<dbReference type="CDD" id="cd00433">
    <property type="entry name" value="Peptidase_M17"/>
    <property type="match status" value="1"/>
</dbReference>
<organism evidence="17 18">
    <name type="scientific">Ranatra chinensis</name>
    <dbReference type="NCBI Taxonomy" id="642074"/>
    <lineage>
        <taxon>Eukaryota</taxon>
        <taxon>Metazoa</taxon>
        <taxon>Ecdysozoa</taxon>
        <taxon>Arthropoda</taxon>
        <taxon>Hexapoda</taxon>
        <taxon>Insecta</taxon>
        <taxon>Pterygota</taxon>
        <taxon>Neoptera</taxon>
        <taxon>Paraneoptera</taxon>
        <taxon>Hemiptera</taxon>
        <taxon>Heteroptera</taxon>
        <taxon>Panheteroptera</taxon>
        <taxon>Nepomorpha</taxon>
        <taxon>Nepidae</taxon>
        <taxon>Ranatrinae</taxon>
        <taxon>Ranatra</taxon>
    </lineage>
</organism>
<dbReference type="AlphaFoldDB" id="A0ABD0Y675"/>
<comment type="catalytic activity">
    <reaction evidence="13">
        <text>S-benzyl-L-cysteinylglycine + H2O = S-benzyl-L-cysteine + glycine</text>
        <dbReference type="Rhea" id="RHEA:62568"/>
        <dbReference type="ChEBI" id="CHEBI:15377"/>
        <dbReference type="ChEBI" id="CHEBI:57305"/>
        <dbReference type="ChEBI" id="CHEBI:145802"/>
        <dbReference type="ChEBI" id="CHEBI:145803"/>
    </reaction>
    <physiologicalReaction direction="left-to-right" evidence="13">
        <dbReference type="Rhea" id="RHEA:62569"/>
    </physiologicalReaction>
</comment>
<evidence type="ECO:0000313" key="17">
    <source>
        <dbReference type="EMBL" id="KAL1122895.1"/>
    </source>
</evidence>
<evidence type="ECO:0000256" key="5">
    <source>
        <dbReference type="ARBA" id="ARBA00022801"/>
    </source>
</evidence>
<evidence type="ECO:0000256" key="3">
    <source>
        <dbReference type="ARBA" id="ARBA00022438"/>
    </source>
</evidence>
<evidence type="ECO:0000313" key="18">
    <source>
        <dbReference type="Proteomes" id="UP001558652"/>
    </source>
</evidence>
<evidence type="ECO:0000256" key="6">
    <source>
        <dbReference type="ARBA" id="ARBA00023511"/>
    </source>
</evidence>
<dbReference type="EMBL" id="JBFDAA010000013">
    <property type="protein sequence ID" value="KAL1122895.1"/>
    <property type="molecule type" value="Genomic_DNA"/>
</dbReference>
<evidence type="ECO:0000256" key="10">
    <source>
        <dbReference type="ARBA" id="ARBA00030997"/>
    </source>
</evidence>
<comment type="catalytic activity">
    <reaction evidence="6">
        <text>an S-substituted L-cysteinylglycine + H2O = an S-substituted L-cysteine + glycine</text>
        <dbReference type="Rhea" id="RHEA:60444"/>
        <dbReference type="ChEBI" id="CHEBI:15377"/>
        <dbReference type="ChEBI" id="CHEBI:57305"/>
        <dbReference type="ChEBI" id="CHEBI:58717"/>
        <dbReference type="ChEBI" id="CHEBI:143103"/>
        <dbReference type="EC" id="3.4.13.23"/>
    </reaction>
    <physiologicalReaction direction="left-to-right" evidence="6">
        <dbReference type="Rhea" id="RHEA:60445"/>
    </physiologicalReaction>
</comment>
<dbReference type="InterPro" id="IPR008283">
    <property type="entry name" value="Peptidase_M17_N"/>
</dbReference>
<evidence type="ECO:0000256" key="4">
    <source>
        <dbReference type="ARBA" id="ARBA00022670"/>
    </source>
</evidence>
<dbReference type="InterPro" id="IPR043472">
    <property type="entry name" value="Macro_dom-like"/>
</dbReference>
<dbReference type="InterPro" id="IPR000819">
    <property type="entry name" value="Peptidase_M17_C"/>
</dbReference>
<keyword evidence="3" id="KW-0031">Aminopeptidase</keyword>
<evidence type="ECO:0000256" key="13">
    <source>
        <dbReference type="ARBA" id="ARBA00047881"/>
    </source>
</evidence>
<accession>A0ABD0Y675</accession>
<evidence type="ECO:0000256" key="8">
    <source>
        <dbReference type="ARBA" id="ARBA00029605"/>
    </source>
</evidence>
<keyword evidence="5" id="KW-0378">Hydrolase</keyword>
<dbReference type="Pfam" id="PF00883">
    <property type="entry name" value="Peptidase_M17"/>
    <property type="match status" value="1"/>
</dbReference>
<dbReference type="SUPFAM" id="SSF53187">
    <property type="entry name" value="Zn-dependent exopeptidases"/>
    <property type="match status" value="1"/>
</dbReference>
<comment type="catalytic activity">
    <reaction evidence="14">
        <text>L-cysteinylglycine + H2O = L-cysteine + glycine</text>
        <dbReference type="Rhea" id="RHEA:28783"/>
        <dbReference type="ChEBI" id="CHEBI:15377"/>
        <dbReference type="ChEBI" id="CHEBI:35235"/>
        <dbReference type="ChEBI" id="CHEBI:57305"/>
        <dbReference type="ChEBI" id="CHEBI:61694"/>
    </reaction>
    <physiologicalReaction direction="left-to-right" evidence="14">
        <dbReference type="Rhea" id="RHEA:28784"/>
    </physiologicalReaction>
</comment>
<comment type="function">
    <text evidence="12">Cytosolic metallopeptidase that catalyzes the removal of unsubstituted N-terminal hydrophobic amino acids from various peptides. The presence of Zn(2+) ions is essential for the peptidase activity, and the association with other cofactors can modulate the substrate spectificity of the enzyme. For instance, in the presence of Mn(2+), it displays a specific Cys-Gly hydrolyzing activity of Cys-Gly-S-conjugates. Involved in the metabolism of glutathione and in the degradation of glutathione S-conjugates, which may play a role in the control of the cell redox status.</text>
</comment>
<protein>
    <recommendedName>
        <fullName evidence="2">Cytosol aminopeptidase</fullName>
        <ecNumber evidence="7">3.4.13.23</ecNumber>
    </recommendedName>
    <alternativeName>
        <fullName evidence="10">Cysteinylglycine-S-conjugate dipeptidase</fullName>
    </alternativeName>
    <alternativeName>
        <fullName evidence="11">Leucine aminopeptidase 3</fullName>
    </alternativeName>
    <alternativeName>
        <fullName evidence="9">Proline aminopeptidase</fullName>
    </alternativeName>
    <alternativeName>
        <fullName evidence="8">Prolyl aminopeptidase</fullName>
    </alternativeName>
</protein>
<feature type="domain" description="Cytosol aminopeptidase" evidence="15">
    <location>
        <begin position="165"/>
        <end position="477"/>
    </location>
</feature>
<evidence type="ECO:0000256" key="14">
    <source>
        <dbReference type="ARBA" id="ARBA00049107"/>
    </source>
</evidence>
<comment type="similarity">
    <text evidence="1">Belongs to the peptidase M17 family.</text>
</comment>
<name>A0ABD0Y675_9HEMI</name>
<keyword evidence="4" id="KW-0645">Protease</keyword>
<dbReference type="PANTHER" id="PTHR11963:SF16">
    <property type="entry name" value="CYTOSOL AMINOPEPTIDASE"/>
    <property type="match status" value="1"/>
</dbReference>
<dbReference type="PRINTS" id="PR00481">
    <property type="entry name" value="LAMNOPPTDASE"/>
</dbReference>
<dbReference type="Gene3D" id="3.40.630.10">
    <property type="entry name" value="Zn peptidases"/>
    <property type="match status" value="1"/>
</dbReference>
<dbReference type="Proteomes" id="UP001558652">
    <property type="component" value="Unassembled WGS sequence"/>
</dbReference>
<evidence type="ECO:0000256" key="2">
    <source>
        <dbReference type="ARBA" id="ARBA00014190"/>
    </source>
</evidence>
<evidence type="ECO:0000256" key="1">
    <source>
        <dbReference type="ARBA" id="ARBA00009528"/>
    </source>
</evidence>
<dbReference type="GO" id="GO:0006508">
    <property type="term" value="P:proteolysis"/>
    <property type="evidence" value="ECO:0007669"/>
    <property type="project" value="UniProtKB-KW"/>
</dbReference>
<feature type="non-terminal residue" evidence="17">
    <location>
        <position position="1"/>
    </location>
</feature>
<evidence type="ECO:0000256" key="11">
    <source>
        <dbReference type="ARBA" id="ARBA00031564"/>
    </source>
</evidence>
<comment type="caution">
    <text evidence="17">The sequence shown here is derived from an EMBL/GenBank/DDBJ whole genome shotgun (WGS) entry which is preliminary data.</text>
</comment>
<dbReference type="InterPro" id="IPR011356">
    <property type="entry name" value="Leucine_aapep/pepB"/>
</dbReference>
<gene>
    <name evidence="17" type="ORF">AAG570_003220</name>
</gene>
<evidence type="ECO:0000259" key="16">
    <source>
        <dbReference type="Pfam" id="PF02789"/>
    </source>
</evidence>
<dbReference type="Pfam" id="PF02789">
    <property type="entry name" value="Peptidase_M17_N"/>
    <property type="match status" value="1"/>
</dbReference>
<sequence>RQKGLILGAYEGCSPGEYKLTPAGEKFDCQLGGKLNELIQGSNLRKGKALVFSNLSHDFQAIAVANLGPEDAGYSEFENLNLAKENVRIAAGAGASMLQGIGINNMFVEEFTDSEAAAEGTSLAVWKYDELKSKHGKSAPPKLELFDEGDKESWQRGLLKADAQNMARKLEEMPANLLTPSMFAQETVETLCACQVQVEVRDRTWMEIQKLNSLLAMAGGSCEHPLFIELSYCGGNVDDKPVVIVGKGVTFDSGGTNLKPCKGMSEFRGDMAGAAVVVGTFKAVACLSLPINIVGLIPMCENMPGGSALKPGDVVTALNGKKIRLENTSNQGWVVLADALSYSSQYNPSLVINVATMTMSMRRVLGAWASGAFSNSEVIWREMSRAGAETGDRLWNFPLWKQYTFELTGNEGVDVSTAGKEVGGTSCLGAAFIKEFVPPNVDFIHLDITGTGMEAPGTQFSYLRKGTMTGRPTRTLVQFLYQSVCPHEKIEE</sequence>
<feature type="domain" description="Peptidase M17 leucyl aminopeptidase N-terminal" evidence="16">
    <location>
        <begin position="19"/>
        <end position="134"/>
    </location>
</feature>
<reference evidence="17 18" key="1">
    <citation type="submission" date="2024-07" db="EMBL/GenBank/DDBJ databases">
        <title>Chromosome-level genome assembly of the water stick insect Ranatra chinensis (Heteroptera: Nepidae).</title>
        <authorList>
            <person name="Liu X."/>
        </authorList>
    </citation>
    <scope>NUCLEOTIDE SEQUENCE [LARGE SCALE GENOMIC DNA]</scope>
    <source>
        <strain evidence="17">Cailab_2021Rc</strain>
        <tissue evidence="17">Muscle</tissue>
    </source>
</reference>
<dbReference type="GO" id="GO:0004177">
    <property type="term" value="F:aminopeptidase activity"/>
    <property type="evidence" value="ECO:0007669"/>
    <property type="project" value="UniProtKB-KW"/>
</dbReference>